<dbReference type="SMART" id="SM00248">
    <property type="entry name" value="ANK"/>
    <property type="match status" value="10"/>
</dbReference>
<feature type="region of interest" description="Disordered" evidence="2">
    <location>
        <begin position="487"/>
        <end position="506"/>
    </location>
</feature>
<dbReference type="PROSITE" id="PS50297">
    <property type="entry name" value="ANK_REP_REGION"/>
    <property type="match status" value="1"/>
</dbReference>
<dbReference type="InterPro" id="IPR036770">
    <property type="entry name" value="Ankyrin_rpt-contain_sf"/>
</dbReference>
<feature type="transmembrane region" description="Helical" evidence="3">
    <location>
        <begin position="1171"/>
        <end position="1193"/>
    </location>
</feature>
<accession>A0A267GWD4</accession>
<keyword evidence="1" id="KW-0040">ANK repeat</keyword>
<dbReference type="Pfam" id="PF13637">
    <property type="entry name" value="Ank_4"/>
    <property type="match status" value="1"/>
</dbReference>
<dbReference type="GO" id="GO:0005261">
    <property type="term" value="F:monoatomic cation channel activity"/>
    <property type="evidence" value="ECO:0007669"/>
    <property type="project" value="TreeGrafter"/>
</dbReference>
<feature type="transmembrane region" description="Helical" evidence="3">
    <location>
        <begin position="1249"/>
        <end position="1271"/>
    </location>
</feature>
<feature type="transmembrane region" description="Helical" evidence="3">
    <location>
        <begin position="1385"/>
        <end position="1405"/>
    </location>
</feature>
<proteinExistence type="predicted"/>
<dbReference type="GO" id="GO:0030001">
    <property type="term" value="P:metal ion transport"/>
    <property type="evidence" value="ECO:0007669"/>
    <property type="project" value="TreeGrafter"/>
</dbReference>
<evidence type="ECO:0000313" key="5">
    <source>
        <dbReference type="Proteomes" id="UP000215902"/>
    </source>
</evidence>
<dbReference type="InterPro" id="IPR050927">
    <property type="entry name" value="TRPM"/>
</dbReference>
<keyword evidence="3" id="KW-1133">Transmembrane helix</keyword>
<feature type="compositionally biased region" description="Low complexity" evidence="2">
    <location>
        <begin position="346"/>
        <end position="358"/>
    </location>
</feature>
<evidence type="ECO:0008006" key="6">
    <source>
        <dbReference type="Google" id="ProtNLM"/>
    </source>
</evidence>
<evidence type="ECO:0000256" key="1">
    <source>
        <dbReference type="PROSITE-ProRule" id="PRU00023"/>
    </source>
</evidence>
<feature type="region of interest" description="Disordered" evidence="2">
    <location>
        <begin position="1508"/>
        <end position="1528"/>
    </location>
</feature>
<dbReference type="PANTHER" id="PTHR13800">
    <property type="entry name" value="TRANSIENT RECEPTOR POTENTIAL CATION CHANNEL, SUBFAMILY M, MEMBER 6"/>
    <property type="match status" value="1"/>
</dbReference>
<evidence type="ECO:0000256" key="3">
    <source>
        <dbReference type="SAM" id="Phobius"/>
    </source>
</evidence>
<feature type="compositionally biased region" description="Basic and acidic residues" evidence="2">
    <location>
        <begin position="359"/>
        <end position="368"/>
    </location>
</feature>
<dbReference type="PANTHER" id="PTHR13800:SF41">
    <property type="entry name" value="PROTEIN CED-11"/>
    <property type="match status" value="1"/>
</dbReference>
<sequence>MTMEEKDKCWIESPISYWDEEEIDVNPCKRLLYLTKQYDFEKAIQCLRNFASYETKPHLLPDEFLKTAAHYAAMHQDGEAALTEIVKKVDSDCLTTPDEDKITPLHLSARYHSDKSWQQNFELTQRTNNELRFSLSRFKDSNGDTCAHWAARNAQNPKMVLTVREKSSSVCWNWKNSRNETVLHYALQYCSQMSSLTEILKQRDIESYMFAEEDVDGNTAAHFAARNENSGYRHFRKISKMRTDSSANHWLKCMNKKDETVLHLAALHGSPSLASKLIQLASENPKTLREWYELKDKQGNTFLHALARSEGKDSVLLEALNLKAASPNQKQPKRQELIASLEQNMPENAPQPQENQENQAKEQHEKSRSVASTASQGRQPDNSDVSRVLLCQNKRKSTVLHYAVENCERETIEKLLKAMKTLAGILICCDKAGNTVFHIAAKRTDKTEVLKLLLKSLRLTTVEQVAPIMRKRNNKNRSVFHFAIDAMDPSDSDDSTPNDPPLSQEDQLSQEWTIKRLITSKAISKEELQRTDRAGNTLLHSLMQSQLTYDGFEQDILDRFKLLVKNKVKKTAHNNLNLNCLHATKLDPSVLHKLLSKEEAATLFEDLLVNSATGAHIIHTFSGQYDLIPKSKQTRSGLDGQTMLDVIEKVSNKGKAKESSTEIEKEPKIDILIKKRVNPPSCENAEHGETCLHFACAYGHQENIAFLLQKGLKIWCESHSGQTCVDYAFDNGNLDEFILAVRKYNRNPNLYTREKDTQSSGSGSPQLTNNKEIKMTDIWRLLDPPKRALKLPDRQAARTTLVTITNDYETTRNQQEKKKQKTDRMVLIRSLEMDSRRIFRAALSLDIVTRETEPDFTEYFIATLRIDGNIRRAFQQQNIFKHMDHVDDTFELALLDLAAFFHRDEILPDLILTRQFELIPCCLSLLIRLGPEIIKMRAKAEGKHEQLLQLQKKVTNIAVNALNELFENADRTELELLNKYIKGEITNCYSSHDRSDAKVSNDYHGPKFPYRVWKQSGGKVKYKSVFELVKKADTPDLFATDCIYALTNEQWRNPISSCSVEDGYSQNCEAGSCCLQLCGSRCRPKWSLPTSPRAKFWSHTAAFALFLGFFGWYVLDFQISYKTPEVDALLVAYLLSFCLQEWVEFWRQRSAKENCKIGKHVRRLRAYFVDWLNIFDLLAIFFLSAGLIARWFYFGWGFKVEDAYPSQMLLSTSFALFCFRSVSFLSYFEGIGPMISMLWNLIIFDLLPFLMILFVIFGCFGVFFTCLLFSFAWAPEAHDGNPYYRWQVFIQAATLPFNLLFNNFDQLEFSSSPDSTTLGKVAIKQGHEWFYYLLIFIFLGLVNVVMMNMLIALFNLRVTQMYGVAIGIWRKRSFEMLQEYQEMSLFPPPFSFLVYFFFNFPTFVYSKCCNRKKNKVIADSNSNNGSGNMNEDDMNDKTKRWWLDKKSYPADYTRFLAFQATQFRRCRSRLLRDTQWNRNDFDVVKAHTGNELADFKLEVQEMLDNLKQHGKHEHESAHKSADKSDDLENLKQRIDDIDKKLEQLLALVRPDRAVEVRGQLSPPTMDSGQQQ</sequence>
<dbReference type="EMBL" id="NIVC01000114">
    <property type="protein sequence ID" value="PAA90316.1"/>
    <property type="molecule type" value="Genomic_DNA"/>
</dbReference>
<dbReference type="Gene3D" id="1.25.40.20">
    <property type="entry name" value="Ankyrin repeat-containing domain"/>
    <property type="match status" value="4"/>
</dbReference>
<evidence type="ECO:0000313" key="4">
    <source>
        <dbReference type="EMBL" id="PAA90316.1"/>
    </source>
</evidence>
<evidence type="ECO:0000256" key="2">
    <source>
        <dbReference type="SAM" id="MobiDB-lite"/>
    </source>
</evidence>
<dbReference type="SUPFAM" id="SSF48403">
    <property type="entry name" value="Ankyrin repeat"/>
    <property type="match status" value="3"/>
</dbReference>
<organism evidence="4 5">
    <name type="scientific">Macrostomum lignano</name>
    <dbReference type="NCBI Taxonomy" id="282301"/>
    <lineage>
        <taxon>Eukaryota</taxon>
        <taxon>Metazoa</taxon>
        <taxon>Spiralia</taxon>
        <taxon>Lophotrochozoa</taxon>
        <taxon>Platyhelminthes</taxon>
        <taxon>Rhabditophora</taxon>
        <taxon>Macrostomorpha</taxon>
        <taxon>Macrostomida</taxon>
        <taxon>Macrostomidae</taxon>
        <taxon>Macrostomum</taxon>
    </lineage>
</organism>
<feature type="region of interest" description="Disordered" evidence="2">
    <location>
        <begin position="346"/>
        <end position="385"/>
    </location>
</feature>
<protein>
    <recommendedName>
        <fullName evidence="6">ANK_REP_REGION domain-containing protein</fullName>
    </recommendedName>
</protein>
<feature type="compositionally biased region" description="Polar residues" evidence="2">
    <location>
        <begin position="369"/>
        <end position="385"/>
    </location>
</feature>
<feature type="transmembrane region" description="Helical" evidence="3">
    <location>
        <begin position="1096"/>
        <end position="1115"/>
    </location>
</feature>
<comment type="caution">
    <text evidence="4">The sequence shown here is derived from an EMBL/GenBank/DDBJ whole genome shotgun (WGS) entry which is preliminary data.</text>
</comment>
<feature type="transmembrane region" description="Helical" evidence="3">
    <location>
        <begin position="1329"/>
        <end position="1354"/>
    </location>
</feature>
<dbReference type="Proteomes" id="UP000215902">
    <property type="component" value="Unassembled WGS sequence"/>
</dbReference>
<feature type="transmembrane region" description="Helical" evidence="3">
    <location>
        <begin position="1283"/>
        <end position="1301"/>
    </location>
</feature>
<name>A0A267GWD4_9PLAT</name>
<dbReference type="GO" id="GO:0005886">
    <property type="term" value="C:plasma membrane"/>
    <property type="evidence" value="ECO:0007669"/>
    <property type="project" value="TreeGrafter"/>
</dbReference>
<gene>
    <name evidence="4" type="ORF">BOX15_Mlig028286g1</name>
</gene>
<dbReference type="InterPro" id="IPR002110">
    <property type="entry name" value="Ankyrin_rpt"/>
</dbReference>
<dbReference type="PROSITE" id="PS50088">
    <property type="entry name" value="ANK_REPEAT"/>
    <property type="match status" value="1"/>
</dbReference>
<keyword evidence="3" id="KW-0472">Membrane</keyword>
<keyword evidence="3" id="KW-0812">Transmembrane</keyword>
<feature type="repeat" description="ANK" evidence="1">
    <location>
        <begin position="687"/>
        <end position="714"/>
    </location>
</feature>
<reference evidence="4 5" key="1">
    <citation type="submission" date="2017-06" db="EMBL/GenBank/DDBJ databases">
        <title>A platform for efficient transgenesis in Macrostomum lignano, a flatworm model organism for stem cell research.</title>
        <authorList>
            <person name="Berezikov E."/>
        </authorList>
    </citation>
    <scope>NUCLEOTIDE SEQUENCE [LARGE SCALE GENOMIC DNA]</scope>
    <source>
        <strain evidence="4">DV1</strain>
        <tissue evidence="4">Whole organism</tissue>
    </source>
</reference>
<keyword evidence="5" id="KW-1185">Reference proteome</keyword>